<name>A0A0M3I5I2_ASCLU</name>
<evidence type="ECO:0000313" key="1">
    <source>
        <dbReference type="Proteomes" id="UP000036681"/>
    </source>
</evidence>
<dbReference type="WBParaSite" id="ALUE_0001220701-mRNA-1">
    <property type="protein sequence ID" value="ALUE_0001220701-mRNA-1"/>
    <property type="gene ID" value="ALUE_0001220701"/>
</dbReference>
<keyword evidence="1" id="KW-1185">Reference proteome</keyword>
<dbReference type="Proteomes" id="UP000036681">
    <property type="component" value="Unplaced"/>
</dbReference>
<sequence>MTVVPRPYTITSLYDDTIHKTLFDSIVQKILLLFQSLVKIAME</sequence>
<accession>A0A0M3I5I2</accession>
<evidence type="ECO:0000313" key="2">
    <source>
        <dbReference type="WBParaSite" id="ALUE_0001220701-mRNA-1"/>
    </source>
</evidence>
<protein>
    <submittedName>
        <fullName evidence="2">Uncharacterized protein</fullName>
    </submittedName>
</protein>
<proteinExistence type="predicted"/>
<organism evidence="1 2">
    <name type="scientific">Ascaris lumbricoides</name>
    <name type="common">Giant roundworm</name>
    <dbReference type="NCBI Taxonomy" id="6252"/>
    <lineage>
        <taxon>Eukaryota</taxon>
        <taxon>Metazoa</taxon>
        <taxon>Ecdysozoa</taxon>
        <taxon>Nematoda</taxon>
        <taxon>Chromadorea</taxon>
        <taxon>Rhabditida</taxon>
        <taxon>Spirurina</taxon>
        <taxon>Ascaridomorpha</taxon>
        <taxon>Ascaridoidea</taxon>
        <taxon>Ascarididae</taxon>
        <taxon>Ascaris</taxon>
    </lineage>
</organism>
<dbReference type="AlphaFoldDB" id="A0A0M3I5I2"/>
<reference evidence="2" key="1">
    <citation type="submission" date="2017-02" db="UniProtKB">
        <authorList>
            <consortium name="WormBaseParasite"/>
        </authorList>
    </citation>
    <scope>IDENTIFICATION</scope>
</reference>